<evidence type="ECO:0000313" key="3">
    <source>
        <dbReference type="Proteomes" id="UP000055048"/>
    </source>
</evidence>
<proteinExistence type="predicted"/>
<name>A0A0V0TMK5_9BILA</name>
<accession>A0A0V0TMK5</accession>
<organism evidence="2 3">
    <name type="scientific">Trichinella murrelli</name>
    <dbReference type="NCBI Taxonomy" id="144512"/>
    <lineage>
        <taxon>Eukaryota</taxon>
        <taxon>Metazoa</taxon>
        <taxon>Ecdysozoa</taxon>
        <taxon>Nematoda</taxon>
        <taxon>Enoplea</taxon>
        <taxon>Dorylaimia</taxon>
        <taxon>Trichinellida</taxon>
        <taxon>Trichinellidae</taxon>
        <taxon>Trichinella</taxon>
    </lineage>
</organism>
<comment type="caution">
    <text evidence="2">The sequence shown here is derived from an EMBL/GenBank/DDBJ whole genome shotgun (WGS) entry which is preliminary data.</text>
</comment>
<reference evidence="2 3" key="1">
    <citation type="submission" date="2015-01" db="EMBL/GenBank/DDBJ databases">
        <title>Evolution of Trichinella species and genotypes.</title>
        <authorList>
            <person name="Korhonen P.K."/>
            <person name="Edoardo P."/>
            <person name="Giuseppe L.R."/>
            <person name="Gasser R.B."/>
        </authorList>
    </citation>
    <scope>NUCLEOTIDE SEQUENCE [LARGE SCALE GENOMIC DNA]</scope>
    <source>
        <strain evidence="2">ISS417</strain>
    </source>
</reference>
<evidence type="ECO:0000313" key="2">
    <source>
        <dbReference type="EMBL" id="KRX40269.1"/>
    </source>
</evidence>
<feature type="compositionally biased region" description="Polar residues" evidence="1">
    <location>
        <begin position="16"/>
        <end position="52"/>
    </location>
</feature>
<dbReference type="OrthoDB" id="10359479at2759"/>
<sequence length="73" mass="7637">MSSVKCKQRKRGSRVGSCQTNSMTADTNPSVETEASSSNDHCGSSPAGSTNEPARGSGSLLLRASARRRRHSG</sequence>
<feature type="compositionally biased region" description="Low complexity" evidence="1">
    <location>
        <begin position="54"/>
        <end position="64"/>
    </location>
</feature>
<dbReference type="AlphaFoldDB" id="A0A0V0TMK5"/>
<gene>
    <name evidence="2" type="ORF">T05_11240</name>
</gene>
<dbReference type="EMBL" id="JYDJ01000205">
    <property type="protein sequence ID" value="KRX40269.1"/>
    <property type="molecule type" value="Genomic_DNA"/>
</dbReference>
<protein>
    <submittedName>
        <fullName evidence="2">Uncharacterized protein</fullName>
    </submittedName>
</protein>
<feature type="region of interest" description="Disordered" evidence="1">
    <location>
        <begin position="1"/>
        <end position="73"/>
    </location>
</feature>
<feature type="compositionally biased region" description="Basic residues" evidence="1">
    <location>
        <begin position="1"/>
        <end position="13"/>
    </location>
</feature>
<dbReference type="Proteomes" id="UP000055048">
    <property type="component" value="Unassembled WGS sequence"/>
</dbReference>
<evidence type="ECO:0000256" key="1">
    <source>
        <dbReference type="SAM" id="MobiDB-lite"/>
    </source>
</evidence>
<keyword evidence="3" id="KW-1185">Reference proteome</keyword>